<proteinExistence type="inferred from homology"/>
<dbReference type="OrthoDB" id="5783963at2759"/>
<feature type="domain" description="Inosine/uridine-preferring nucleoside hydrolase" evidence="3">
    <location>
        <begin position="498"/>
        <end position="822"/>
    </location>
</feature>
<evidence type="ECO:0000259" key="3">
    <source>
        <dbReference type="Pfam" id="PF01156"/>
    </source>
</evidence>
<dbReference type="AlphaFoldDB" id="A0A9D5CW05"/>
<feature type="domain" description="Inosine/uridine-preferring nucleoside hydrolase" evidence="3">
    <location>
        <begin position="27"/>
        <end position="370"/>
    </location>
</feature>
<dbReference type="PANTHER" id="PTHR46692">
    <property type="entry name" value="INOSINE-URIDINE PREFERRING NUCLEOSIDE HYDROLASE FAMILY PROTEIN"/>
    <property type="match status" value="1"/>
</dbReference>
<dbReference type="InterPro" id="IPR036452">
    <property type="entry name" value="Ribo_hydro-like"/>
</dbReference>
<comment type="caution">
    <text evidence="4">The sequence shown here is derived from an EMBL/GenBank/DDBJ whole genome shotgun (WGS) entry which is preliminary data.</text>
</comment>
<feature type="chain" id="PRO_5038822853" description="Inosine/uridine-preferring nucleoside hydrolase domain-containing protein" evidence="2">
    <location>
        <begin position="23"/>
        <end position="855"/>
    </location>
</feature>
<gene>
    <name evidence="4" type="ORF">J5N97_008976</name>
</gene>
<dbReference type="EMBL" id="JAGGNH010000002">
    <property type="protein sequence ID" value="KAJ0980721.1"/>
    <property type="molecule type" value="Genomic_DNA"/>
</dbReference>
<evidence type="ECO:0000256" key="1">
    <source>
        <dbReference type="ARBA" id="ARBA00009176"/>
    </source>
</evidence>
<reference evidence="4" key="1">
    <citation type="submission" date="2021-03" db="EMBL/GenBank/DDBJ databases">
        <authorList>
            <person name="Li Z."/>
            <person name="Yang C."/>
        </authorList>
    </citation>
    <scope>NUCLEOTIDE SEQUENCE</scope>
    <source>
        <strain evidence="4">Dzin_1.0</strain>
        <tissue evidence="4">Leaf</tissue>
    </source>
</reference>
<reference evidence="4" key="2">
    <citation type="journal article" date="2022" name="Hortic Res">
        <title>The genome of Dioscorea zingiberensis sheds light on the biosynthesis, origin and evolution of the medicinally important diosgenin saponins.</title>
        <authorList>
            <person name="Li Y."/>
            <person name="Tan C."/>
            <person name="Li Z."/>
            <person name="Guo J."/>
            <person name="Li S."/>
            <person name="Chen X."/>
            <person name="Wang C."/>
            <person name="Dai X."/>
            <person name="Yang H."/>
            <person name="Song W."/>
            <person name="Hou L."/>
            <person name="Xu J."/>
            <person name="Tong Z."/>
            <person name="Xu A."/>
            <person name="Yuan X."/>
            <person name="Wang W."/>
            <person name="Yang Q."/>
            <person name="Chen L."/>
            <person name="Sun Z."/>
            <person name="Wang K."/>
            <person name="Pan B."/>
            <person name="Chen J."/>
            <person name="Bao Y."/>
            <person name="Liu F."/>
            <person name="Qi X."/>
            <person name="Gang D.R."/>
            <person name="Wen J."/>
            <person name="Li J."/>
        </authorList>
    </citation>
    <scope>NUCLEOTIDE SEQUENCE</scope>
    <source>
        <strain evidence="4">Dzin_1.0</strain>
    </source>
</reference>
<dbReference type="InterPro" id="IPR001910">
    <property type="entry name" value="Inosine/uridine_hydrolase_dom"/>
</dbReference>
<dbReference type="Gene3D" id="3.90.245.10">
    <property type="entry name" value="Ribonucleoside hydrolase-like"/>
    <property type="match status" value="2"/>
</dbReference>
<dbReference type="GO" id="GO:0016799">
    <property type="term" value="F:hydrolase activity, hydrolyzing N-glycosyl compounds"/>
    <property type="evidence" value="ECO:0007669"/>
    <property type="project" value="InterPro"/>
</dbReference>
<accession>A0A9D5CW05</accession>
<evidence type="ECO:0000313" key="4">
    <source>
        <dbReference type="EMBL" id="KAJ0980721.1"/>
    </source>
</evidence>
<dbReference type="Proteomes" id="UP001085076">
    <property type="component" value="Miscellaneous, Linkage group lg02"/>
</dbReference>
<dbReference type="Pfam" id="PF01156">
    <property type="entry name" value="IU_nuc_hydro"/>
    <property type="match status" value="2"/>
</dbReference>
<evidence type="ECO:0000313" key="5">
    <source>
        <dbReference type="Proteomes" id="UP001085076"/>
    </source>
</evidence>
<name>A0A9D5CW05_9LILI</name>
<protein>
    <recommendedName>
        <fullName evidence="3">Inosine/uridine-preferring nucleoside hydrolase domain-containing protein</fullName>
    </recommendedName>
</protein>
<keyword evidence="5" id="KW-1185">Reference proteome</keyword>
<dbReference type="PANTHER" id="PTHR46692:SF1">
    <property type="entry name" value="NUCLEOSIDE HYDROLASE 3-RELATED"/>
    <property type="match status" value="1"/>
</dbReference>
<feature type="signal peptide" evidence="2">
    <location>
        <begin position="1"/>
        <end position="22"/>
    </location>
</feature>
<dbReference type="SUPFAM" id="SSF53590">
    <property type="entry name" value="Nucleoside hydrolase"/>
    <property type="match status" value="2"/>
</dbReference>
<comment type="similarity">
    <text evidence="1">Belongs to the IUNH family.</text>
</comment>
<organism evidence="4 5">
    <name type="scientific">Dioscorea zingiberensis</name>
    <dbReference type="NCBI Taxonomy" id="325984"/>
    <lineage>
        <taxon>Eukaryota</taxon>
        <taxon>Viridiplantae</taxon>
        <taxon>Streptophyta</taxon>
        <taxon>Embryophyta</taxon>
        <taxon>Tracheophyta</taxon>
        <taxon>Spermatophyta</taxon>
        <taxon>Magnoliopsida</taxon>
        <taxon>Liliopsida</taxon>
        <taxon>Dioscoreales</taxon>
        <taxon>Dioscoreaceae</taxon>
        <taxon>Dioscorea</taxon>
    </lineage>
</organism>
<keyword evidence="2" id="KW-0732">Signal</keyword>
<sequence length="855" mass="95175">MEQRRLLSLFMFFLGFFGLVDAKTRRVLIDTDVNSDDIYALLYFLKQNRSEIDVKAITISANAFSNSGHAVNHIYDVLYMMDRDDIPVGVGGEGGILLNGTILANVGGYLPLIEQGMSTAGDCRYRQAIFRGQGGFLSVDTNYGLRRSFLPVGDRHYSPLQQLTAQKVMLDTISAGPITVFLSGSHTNLAIFLMTHPHLKENIEHIYAMGGAVRSKSPFGCCPEDAYTNCQPSPFCGDPGNLFTGQASNPYAEFNIFTDPFAAYQVFHSGIPMTLVPLDATNTIPINEEFFATFQQYRISYEAEYSFRMLSIIRDTWFDSNFYKSYFMWDSFAAGVAVSSMKNKHPEDENEFAEMEYMNLTVVTSNKPYGMYDGSNPFFDGLATPKFGLQKNGVHSGHVQTELYDPFCRPDGTEKGICQDGYTKEENGTEGVRVLVATKAKPNLDKESILDREFYIGFLNALNKPQQSARLNFTSQFPYYREVLYKPDYKDKVFGKPVVFDMDMSAGDLLALIYLLKVPVEVIDIKGILVSANGWANAATMDIVYDVLHMMGRDDIPVGLGSFTAIGTPSYGCKFVKAIPLGSGGFIDSDTLFGLARGLPRSPRRYSVGDNRQLSAMEVWQMISSSIDQNNTINILTNGPLTNIADIILSDENASSVIQKIYIVGGHITEGHMKKGNVFSDTSNEYAEFNMYLDPLAAKTVIESKLDVTLIPLDAQCIVTSFAVILKKLKLHTSESMFTHHLLSRLHNLRRRHKSYDHMDIFLGEILGAVFMVASDHLNPIIKAKPVSVLAGNINTNGQIVVNEGHGKVVNILESLDSEAYYDNFAKVLGDKKQSAVIGSFDEQKRMWRTSPNVF</sequence>
<evidence type="ECO:0000256" key="2">
    <source>
        <dbReference type="SAM" id="SignalP"/>
    </source>
</evidence>